<name>A0A1M7IYT6_9FLAO</name>
<keyword evidence="3" id="KW-1185">Reference proteome</keyword>
<dbReference type="PROSITE" id="PS51257">
    <property type="entry name" value="PROKAR_LIPOPROTEIN"/>
    <property type="match status" value="1"/>
</dbReference>
<reference evidence="3" key="1">
    <citation type="submission" date="2016-11" db="EMBL/GenBank/DDBJ databases">
        <authorList>
            <person name="Varghese N."/>
            <person name="Submissions S."/>
        </authorList>
    </citation>
    <scope>NUCLEOTIDE SEQUENCE [LARGE SCALE GENOMIC DNA]</scope>
    <source>
        <strain evidence="3">DSM 26899</strain>
    </source>
</reference>
<dbReference type="RefSeq" id="WP_073297336.1">
    <property type="nucleotide sequence ID" value="NZ_FRAV01000049.1"/>
</dbReference>
<organism evidence="2 3">
    <name type="scientific">Chryseobacterium polytrichastri</name>
    <dbReference type="NCBI Taxonomy" id="1302687"/>
    <lineage>
        <taxon>Bacteria</taxon>
        <taxon>Pseudomonadati</taxon>
        <taxon>Bacteroidota</taxon>
        <taxon>Flavobacteriia</taxon>
        <taxon>Flavobacteriales</taxon>
        <taxon>Weeksellaceae</taxon>
        <taxon>Chryseobacterium group</taxon>
        <taxon>Chryseobacterium</taxon>
    </lineage>
</organism>
<accession>A0A1M7IYT6</accession>
<feature type="region of interest" description="Disordered" evidence="1">
    <location>
        <begin position="13"/>
        <end position="35"/>
    </location>
</feature>
<protein>
    <submittedName>
        <fullName evidence="2">Uncharacterized protein</fullName>
    </submittedName>
</protein>
<dbReference type="OrthoDB" id="1450312at2"/>
<dbReference type="STRING" id="1302687.SAMN05444267_10495"/>
<proteinExistence type="predicted"/>
<dbReference type="NCBIfam" id="NF047798">
    <property type="entry name" value="leader_Chryseo"/>
    <property type="match status" value="1"/>
</dbReference>
<evidence type="ECO:0000313" key="2">
    <source>
        <dbReference type="EMBL" id="SHM45871.1"/>
    </source>
</evidence>
<feature type="compositionally biased region" description="Gly residues" evidence="1">
    <location>
        <begin position="18"/>
        <end position="28"/>
    </location>
</feature>
<dbReference type="Proteomes" id="UP000184364">
    <property type="component" value="Unassembled WGS sequence"/>
</dbReference>
<sequence>MKNLKKISREALKSFKGSGPGSGIGSGGCQETLPTNPVPGEPVDCGCNELMFCPKFGSCIHMSSYTPELCAPDF</sequence>
<gene>
    <name evidence="2" type="ORF">SAMN05444267_10495</name>
</gene>
<dbReference type="EMBL" id="FRAV01000049">
    <property type="protein sequence ID" value="SHM45871.1"/>
    <property type="molecule type" value="Genomic_DNA"/>
</dbReference>
<evidence type="ECO:0000256" key="1">
    <source>
        <dbReference type="SAM" id="MobiDB-lite"/>
    </source>
</evidence>
<dbReference type="InterPro" id="IPR058074">
    <property type="entry name" value="Bacteriocin-like"/>
</dbReference>
<dbReference type="AlphaFoldDB" id="A0A1M7IYT6"/>
<evidence type="ECO:0000313" key="3">
    <source>
        <dbReference type="Proteomes" id="UP000184364"/>
    </source>
</evidence>